<keyword evidence="1" id="KW-1133">Transmembrane helix</keyword>
<feature type="transmembrane region" description="Helical" evidence="1">
    <location>
        <begin position="9"/>
        <end position="27"/>
    </location>
</feature>
<keyword evidence="1" id="KW-0472">Membrane</keyword>
<keyword evidence="1" id="KW-0812">Transmembrane</keyword>
<feature type="transmembrane region" description="Helical" evidence="1">
    <location>
        <begin position="85"/>
        <end position="108"/>
    </location>
</feature>
<gene>
    <name evidence="2" type="ORF">B8W72_17585</name>
</gene>
<name>A0A1Y3KVL9_PSEPU</name>
<comment type="caution">
    <text evidence="2">The sequence shown here is derived from an EMBL/GenBank/DDBJ whole genome shotgun (WGS) entry which is preliminary data.</text>
</comment>
<sequence length="155" mass="16434">MTIGRRDDLAYSILLITPLITYASTGADPLYTGAWYLLGVPVATLLPGLILRVPALFLTGTTAAALASLLAYMNIMFSLPRPDGLLALGHLFSMPGMLVGSGMSAWLLRHRVKASLPWLVAGIAFLGATLGFMVVQMLVCTTVIYCGALSFGVWG</sequence>
<dbReference type="RefSeq" id="WP_086976967.1">
    <property type="nucleotide sequence ID" value="NZ_NFSB01000081.1"/>
</dbReference>
<dbReference type="EMBL" id="NFSB01000081">
    <property type="protein sequence ID" value="OUM29928.1"/>
    <property type="molecule type" value="Genomic_DNA"/>
</dbReference>
<evidence type="ECO:0000313" key="3">
    <source>
        <dbReference type="Proteomes" id="UP000196082"/>
    </source>
</evidence>
<dbReference type="Proteomes" id="UP000196082">
    <property type="component" value="Unassembled WGS sequence"/>
</dbReference>
<proteinExistence type="predicted"/>
<feature type="transmembrane region" description="Helical" evidence="1">
    <location>
        <begin position="120"/>
        <end position="153"/>
    </location>
</feature>
<evidence type="ECO:0000313" key="2">
    <source>
        <dbReference type="EMBL" id="OUM29928.1"/>
    </source>
</evidence>
<accession>A0A1Y3KVL9</accession>
<organism evidence="2 3">
    <name type="scientific">Pseudomonas putida</name>
    <name type="common">Arthrobacter siderocapsulatus</name>
    <dbReference type="NCBI Taxonomy" id="303"/>
    <lineage>
        <taxon>Bacteria</taxon>
        <taxon>Pseudomonadati</taxon>
        <taxon>Pseudomonadota</taxon>
        <taxon>Gammaproteobacteria</taxon>
        <taxon>Pseudomonadales</taxon>
        <taxon>Pseudomonadaceae</taxon>
        <taxon>Pseudomonas</taxon>
    </lineage>
</organism>
<reference evidence="2 3" key="1">
    <citation type="submission" date="2017-05" db="EMBL/GenBank/DDBJ databases">
        <title>Whole genome sequence of Pseudomonas putida isolate 1312 commercialized as a biostimulant.</title>
        <authorList>
            <person name="Crovadore J."/>
            <person name="Blanc P."/>
            <person name="Chablais R."/>
            <person name="Cochard B."/>
            <person name="Grizard D."/>
            <person name="Lefort F."/>
        </authorList>
    </citation>
    <scope>NUCLEOTIDE SEQUENCE [LARGE SCALE GENOMIC DNA]</scope>
    <source>
        <strain evidence="2 3">1312</strain>
    </source>
</reference>
<feature type="transmembrane region" description="Helical" evidence="1">
    <location>
        <begin position="56"/>
        <end position="79"/>
    </location>
</feature>
<evidence type="ECO:0000256" key="1">
    <source>
        <dbReference type="SAM" id="Phobius"/>
    </source>
</evidence>
<dbReference type="AlphaFoldDB" id="A0A1Y3KVL9"/>
<protein>
    <submittedName>
        <fullName evidence="2">Uncharacterized protein</fullName>
    </submittedName>
</protein>